<evidence type="ECO:0000313" key="3">
    <source>
        <dbReference type="Proteomes" id="UP000696280"/>
    </source>
</evidence>
<dbReference type="InterPro" id="IPR052895">
    <property type="entry name" value="HetReg/Transcr_Mod"/>
</dbReference>
<dbReference type="EMBL" id="CAJVRL010000085">
    <property type="protein sequence ID" value="CAG8958801.1"/>
    <property type="molecule type" value="Genomic_DNA"/>
</dbReference>
<proteinExistence type="predicted"/>
<accession>A0A9N9L588</accession>
<dbReference type="AlphaFoldDB" id="A0A9N9L588"/>
<protein>
    <recommendedName>
        <fullName evidence="1">Heterokaryon incompatibility domain-containing protein</fullName>
    </recommendedName>
</protein>
<reference evidence="2" key="1">
    <citation type="submission" date="2021-07" db="EMBL/GenBank/DDBJ databases">
        <authorList>
            <person name="Durling M."/>
        </authorList>
    </citation>
    <scope>NUCLEOTIDE SEQUENCE</scope>
</reference>
<sequence length="608" mass="68907">MNTDTSLISNREAPLLYYKPLNVETREIRLVTILPGDFDDEIHCTLSLASLDDPLDYEALSYVWGETGNPDLMREVFIDGVLSSVTINLEVALRYLRYKSEPRVMWIDAICINQKDNDERGSQVMHMGSVYSMASRVVAWLGGEHDDSDLAFDAFQALPATKEEHWDSEMNSSFDPCYLDSKYLIAIRNVMRRPWWQRVWIIQESILASTLLFACGNRSILADKISAMHSSCDFHRYLCCRKVLWSRRPLQTSESITLWYWRNMNLRARPDRPTLSRLLSSFRNYQCCDPRDKIYGLLGLCSRPEKGTILPNYSKDISTVYQQVVLNTIDFQKSLEIFSHLGFKHSSGSSSLKSLPSWVPSWDLEIERHTMQALQWRQNDTCLYNASENSNTCAICLEPGVLTLKGILLQDLGVIGPPWDSLRSIEVSNQWQEIAGVTTYPGRTYDSKTGTTYYEAYCQTICGSVPSHAPPSQNPLGDYYLPWTISSLITIHDAWWNRLVHNRLAKKLDKDPEAPRPELDAFGKFVSASTCLRSLFVSKDGSCFGLAPNGSEIGDVIALLAGGLVPYILRPKCELGVNFYEIIGDAYVHGIMDGEAWNSTITQDINLV</sequence>
<keyword evidence="3" id="KW-1185">Reference proteome</keyword>
<evidence type="ECO:0000313" key="2">
    <source>
        <dbReference type="EMBL" id="CAG8958801.1"/>
    </source>
</evidence>
<organism evidence="2 3">
    <name type="scientific">Hymenoscyphus fraxineus</name>
    <dbReference type="NCBI Taxonomy" id="746836"/>
    <lineage>
        <taxon>Eukaryota</taxon>
        <taxon>Fungi</taxon>
        <taxon>Dikarya</taxon>
        <taxon>Ascomycota</taxon>
        <taxon>Pezizomycotina</taxon>
        <taxon>Leotiomycetes</taxon>
        <taxon>Helotiales</taxon>
        <taxon>Helotiaceae</taxon>
        <taxon>Hymenoscyphus</taxon>
    </lineage>
</organism>
<dbReference type="OrthoDB" id="3598674at2759"/>
<dbReference type="PANTHER" id="PTHR24148:SF73">
    <property type="entry name" value="HET DOMAIN PROTEIN (AFU_ORTHOLOGUE AFUA_8G01020)"/>
    <property type="match status" value="1"/>
</dbReference>
<feature type="domain" description="Heterokaryon incompatibility" evidence="1">
    <location>
        <begin position="57"/>
        <end position="204"/>
    </location>
</feature>
<gene>
    <name evidence="2" type="ORF">HYFRA_00011752</name>
</gene>
<dbReference type="Pfam" id="PF26639">
    <property type="entry name" value="Het-6_barrel"/>
    <property type="match status" value="1"/>
</dbReference>
<comment type="caution">
    <text evidence="2">The sequence shown here is derived from an EMBL/GenBank/DDBJ whole genome shotgun (WGS) entry which is preliminary data.</text>
</comment>
<evidence type="ECO:0000259" key="1">
    <source>
        <dbReference type="Pfam" id="PF06985"/>
    </source>
</evidence>
<dbReference type="InterPro" id="IPR010730">
    <property type="entry name" value="HET"/>
</dbReference>
<dbReference type="Proteomes" id="UP000696280">
    <property type="component" value="Unassembled WGS sequence"/>
</dbReference>
<dbReference type="PANTHER" id="PTHR24148">
    <property type="entry name" value="ANKYRIN REPEAT DOMAIN-CONTAINING PROTEIN 39 HOMOLOG-RELATED"/>
    <property type="match status" value="1"/>
</dbReference>
<dbReference type="Pfam" id="PF06985">
    <property type="entry name" value="HET"/>
    <property type="match status" value="1"/>
</dbReference>
<name>A0A9N9L588_9HELO</name>